<dbReference type="Proteomes" id="UP001293593">
    <property type="component" value="Unassembled WGS sequence"/>
</dbReference>
<gene>
    <name evidence="9" type="ORF">QN277_028740</name>
</gene>
<protein>
    <submittedName>
        <fullName evidence="9">Uncharacterized protein</fullName>
    </submittedName>
</protein>
<dbReference type="EMBL" id="JAWXYG010000009">
    <property type="protein sequence ID" value="KAK4263308.1"/>
    <property type="molecule type" value="Genomic_DNA"/>
</dbReference>
<evidence type="ECO:0000256" key="3">
    <source>
        <dbReference type="ARBA" id="ARBA00008321"/>
    </source>
</evidence>
<dbReference type="InterPro" id="IPR009450">
    <property type="entry name" value="Plno_GlcNAc_GPI2"/>
</dbReference>
<evidence type="ECO:0000256" key="1">
    <source>
        <dbReference type="ARBA" id="ARBA00004141"/>
    </source>
</evidence>
<comment type="similarity">
    <text evidence="3">Belongs to the PIGC family.</text>
</comment>
<name>A0AAE1J776_9FABA</name>
<organism evidence="9 10">
    <name type="scientific">Acacia crassicarpa</name>
    <name type="common">northern wattle</name>
    <dbReference type="NCBI Taxonomy" id="499986"/>
    <lineage>
        <taxon>Eukaryota</taxon>
        <taxon>Viridiplantae</taxon>
        <taxon>Streptophyta</taxon>
        <taxon>Embryophyta</taxon>
        <taxon>Tracheophyta</taxon>
        <taxon>Spermatophyta</taxon>
        <taxon>Magnoliopsida</taxon>
        <taxon>eudicotyledons</taxon>
        <taxon>Gunneridae</taxon>
        <taxon>Pentapetalae</taxon>
        <taxon>rosids</taxon>
        <taxon>fabids</taxon>
        <taxon>Fabales</taxon>
        <taxon>Fabaceae</taxon>
        <taxon>Caesalpinioideae</taxon>
        <taxon>mimosoid clade</taxon>
        <taxon>Acacieae</taxon>
        <taxon>Acacia</taxon>
    </lineage>
</organism>
<proteinExistence type="inferred from homology"/>
<evidence type="ECO:0000256" key="4">
    <source>
        <dbReference type="ARBA" id="ARBA00022502"/>
    </source>
</evidence>
<keyword evidence="10" id="KW-1185">Reference proteome</keyword>
<evidence type="ECO:0000313" key="9">
    <source>
        <dbReference type="EMBL" id="KAK4263308.1"/>
    </source>
</evidence>
<keyword evidence="7 8" id="KW-0472">Membrane</keyword>
<feature type="transmembrane region" description="Helical" evidence="8">
    <location>
        <begin position="88"/>
        <end position="107"/>
    </location>
</feature>
<sequence>MDLRSCDKPSPPHPRWRKVAYGSMQTGYGDNYTDESPLEGMVTNASAVKRDIIKVMLNSVSIPEYLCIVALIVLVWTLTLTSTLDENSLLFLDASLLVSGFIILIFTQESLSFNLPLHYFHNISFFITGLYVLAPIYQTLTRSISSDSFALMDACLYDIIDVPIGDSSAVEFSVGIAIAQCVAILPHCGISFKTDCHSVILVHSDHITANQFLTCNSCMEVPNHSMLHTASS</sequence>
<accession>A0AAE1J776</accession>
<dbReference type="GO" id="GO:0006506">
    <property type="term" value="P:GPI anchor biosynthetic process"/>
    <property type="evidence" value="ECO:0007669"/>
    <property type="project" value="UniProtKB-KW"/>
</dbReference>
<dbReference type="PANTHER" id="PTHR12982:SF0">
    <property type="entry name" value="PHOSPHATIDYLINOSITOL N-ACETYLGLUCOSAMINYLTRANSFERASE SUBUNIT C"/>
    <property type="match status" value="1"/>
</dbReference>
<evidence type="ECO:0000256" key="6">
    <source>
        <dbReference type="ARBA" id="ARBA00022989"/>
    </source>
</evidence>
<comment type="caution">
    <text evidence="9">The sequence shown here is derived from an EMBL/GenBank/DDBJ whole genome shotgun (WGS) entry which is preliminary data.</text>
</comment>
<reference evidence="9" key="1">
    <citation type="submission" date="2023-10" db="EMBL/GenBank/DDBJ databases">
        <title>Chromosome-level genome of the transformable northern wattle, Acacia crassicarpa.</title>
        <authorList>
            <person name="Massaro I."/>
            <person name="Sinha N.R."/>
            <person name="Poethig S."/>
            <person name="Leichty A.R."/>
        </authorList>
    </citation>
    <scope>NUCLEOTIDE SEQUENCE</scope>
    <source>
        <strain evidence="9">Acra3RX</strain>
        <tissue evidence="9">Leaf</tissue>
    </source>
</reference>
<evidence type="ECO:0000256" key="7">
    <source>
        <dbReference type="ARBA" id="ARBA00023136"/>
    </source>
</evidence>
<evidence type="ECO:0000256" key="5">
    <source>
        <dbReference type="ARBA" id="ARBA00022692"/>
    </source>
</evidence>
<keyword evidence="4" id="KW-0337">GPI-anchor biosynthesis</keyword>
<comment type="pathway">
    <text evidence="2">Glycolipid biosynthesis; glycosylphosphatidylinositol-anchor biosynthesis.</text>
</comment>
<keyword evidence="6 8" id="KW-1133">Transmembrane helix</keyword>
<dbReference type="AlphaFoldDB" id="A0AAE1J776"/>
<comment type="subcellular location">
    <subcellularLocation>
        <location evidence="1">Membrane</location>
        <topology evidence="1">Multi-pass membrane protein</topology>
    </subcellularLocation>
</comment>
<dbReference type="Pfam" id="PF06432">
    <property type="entry name" value="GPI2"/>
    <property type="match status" value="1"/>
</dbReference>
<keyword evidence="5 8" id="KW-0812">Transmembrane</keyword>
<dbReference type="GO" id="GO:0000506">
    <property type="term" value="C:glycosylphosphatidylinositol-N-acetylglucosaminyltransferase (GPI-GnT) complex"/>
    <property type="evidence" value="ECO:0007669"/>
    <property type="project" value="TreeGrafter"/>
</dbReference>
<dbReference type="PANTHER" id="PTHR12982">
    <property type="entry name" value="PHOSPHATIDYLINOSITOL GLYCAN, CLASS C"/>
    <property type="match status" value="1"/>
</dbReference>
<evidence type="ECO:0000313" key="10">
    <source>
        <dbReference type="Proteomes" id="UP001293593"/>
    </source>
</evidence>
<feature type="transmembrane region" description="Helical" evidence="8">
    <location>
        <begin position="55"/>
        <end position="76"/>
    </location>
</feature>
<evidence type="ECO:0000256" key="2">
    <source>
        <dbReference type="ARBA" id="ARBA00004687"/>
    </source>
</evidence>
<feature type="transmembrane region" description="Helical" evidence="8">
    <location>
        <begin position="119"/>
        <end position="137"/>
    </location>
</feature>
<evidence type="ECO:0000256" key="8">
    <source>
        <dbReference type="SAM" id="Phobius"/>
    </source>
</evidence>